<keyword evidence="1" id="KW-0808">Transferase</keyword>
<keyword evidence="5" id="KW-1185">Reference proteome</keyword>
<dbReference type="Gene3D" id="3.40.630.30">
    <property type="match status" value="1"/>
</dbReference>
<name>A0ABN6FAR9_SINCY</name>
<gene>
    <name evidence="4" type="ORF">SCMU_00730</name>
</gene>
<dbReference type="InterPro" id="IPR050832">
    <property type="entry name" value="Bact_Acetyltransf"/>
</dbReference>
<proteinExistence type="predicted"/>
<reference evidence="4 5" key="1">
    <citation type="journal article" date="2021" name="J. Biosci. Bioeng.">
        <title>Identification and characterization of a chc gene cluster responsible for the aromatization pathway of cyclohexanecarboxylate degradation in Sinomonas cyclohexanicum ATCC 51369.</title>
        <authorList>
            <person name="Yamamoto T."/>
            <person name="Hasegawa Y."/>
            <person name="Lau P.C.K."/>
            <person name="Iwaki H."/>
        </authorList>
    </citation>
    <scope>NUCLEOTIDE SEQUENCE [LARGE SCALE GENOMIC DNA]</scope>
    <source>
        <strain evidence="4 5">ATCC 51369</strain>
    </source>
</reference>
<dbReference type="SUPFAM" id="SSF55729">
    <property type="entry name" value="Acyl-CoA N-acyltransferases (Nat)"/>
    <property type="match status" value="2"/>
</dbReference>
<evidence type="ECO:0000259" key="3">
    <source>
        <dbReference type="PROSITE" id="PS51186"/>
    </source>
</evidence>
<evidence type="ECO:0000313" key="5">
    <source>
        <dbReference type="Proteomes" id="UP001319861"/>
    </source>
</evidence>
<organism evidence="4 5">
    <name type="scientific">Sinomonas cyclohexanicum</name>
    <name type="common">Corynebacterium cyclohexanicum</name>
    <dbReference type="NCBI Taxonomy" id="322009"/>
    <lineage>
        <taxon>Bacteria</taxon>
        <taxon>Bacillati</taxon>
        <taxon>Actinomycetota</taxon>
        <taxon>Actinomycetes</taxon>
        <taxon>Micrococcales</taxon>
        <taxon>Micrococcaceae</taxon>
        <taxon>Sinomonas</taxon>
    </lineage>
</organism>
<evidence type="ECO:0000313" key="4">
    <source>
        <dbReference type="EMBL" id="BCT74231.1"/>
    </source>
</evidence>
<evidence type="ECO:0000256" key="1">
    <source>
        <dbReference type="ARBA" id="ARBA00022679"/>
    </source>
</evidence>
<dbReference type="PROSITE" id="PS51186">
    <property type="entry name" value="GNAT"/>
    <property type="match status" value="2"/>
</dbReference>
<accession>A0ABN6FAR9</accession>
<dbReference type="EMBL" id="AP024525">
    <property type="protein sequence ID" value="BCT74231.1"/>
    <property type="molecule type" value="Genomic_DNA"/>
</dbReference>
<dbReference type="PANTHER" id="PTHR43877:SF1">
    <property type="entry name" value="ACETYLTRANSFERASE"/>
    <property type="match status" value="1"/>
</dbReference>
<sequence>MSIVWKPIEPDHAPAWAELSNVLARSDDTDEFYEPEDLVEELGEPGVNPVTDTLGGWDGDTMVAYGQLRVASSLTDRETKASLAGGVHPGWRGRGLGRAVMDWIEPRADGLAQERYPGAPVVWSVWCGKPGSSAERLASSRGYSPARYFRDMRLDLGAWEAPAPAAAAAVGSPVSPGMAEALRRAHNEAFADHWGSSERSPALWADQLAARSFRALMSRAALSADPALAPEDAVDAYVLSSEFVTGELYIALVGTRRRARGRGLATALLTEVLAAARDAGYRQVDLGVDSASPTGALGLYERVGFSPVRTNVVYECRR</sequence>
<feature type="domain" description="N-acetyltransferase" evidence="3">
    <location>
        <begin position="169"/>
        <end position="318"/>
    </location>
</feature>
<feature type="domain" description="N-acetyltransferase" evidence="3">
    <location>
        <begin position="3"/>
        <end position="166"/>
    </location>
</feature>
<dbReference type="Proteomes" id="UP001319861">
    <property type="component" value="Chromosome"/>
</dbReference>
<dbReference type="PANTHER" id="PTHR43877">
    <property type="entry name" value="AMINOALKYLPHOSPHONATE N-ACETYLTRANSFERASE-RELATED-RELATED"/>
    <property type="match status" value="1"/>
</dbReference>
<dbReference type="RefSeq" id="WP_229230990.1">
    <property type="nucleotide sequence ID" value="NZ_AP024525.1"/>
</dbReference>
<keyword evidence="2" id="KW-0012">Acyltransferase</keyword>
<dbReference type="CDD" id="cd04301">
    <property type="entry name" value="NAT_SF"/>
    <property type="match status" value="1"/>
</dbReference>
<dbReference type="InterPro" id="IPR016181">
    <property type="entry name" value="Acyl_CoA_acyltransferase"/>
</dbReference>
<evidence type="ECO:0000256" key="2">
    <source>
        <dbReference type="ARBA" id="ARBA00023315"/>
    </source>
</evidence>
<protein>
    <submittedName>
        <fullName evidence="4">GNAT family acetyltransferase</fullName>
    </submittedName>
</protein>
<dbReference type="InterPro" id="IPR000182">
    <property type="entry name" value="GNAT_dom"/>
</dbReference>
<dbReference type="Pfam" id="PF00583">
    <property type="entry name" value="Acetyltransf_1"/>
    <property type="match status" value="1"/>
</dbReference>